<evidence type="ECO:0000256" key="3">
    <source>
        <dbReference type="ARBA" id="ARBA00022722"/>
    </source>
</evidence>
<dbReference type="SUPFAM" id="SSF56024">
    <property type="entry name" value="Phospholipase D/nuclease"/>
    <property type="match status" value="2"/>
</dbReference>
<dbReference type="OrthoDB" id="47785at2759"/>
<keyword evidence="8" id="KW-0539">Nucleus</keyword>
<evidence type="ECO:0000256" key="7">
    <source>
        <dbReference type="ARBA" id="ARBA00023204"/>
    </source>
</evidence>
<comment type="subcellular location">
    <subcellularLocation>
        <location evidence="1">Nucleus</location>
    </subcellularLocation>
</comment>
<accession>A0A5C5G5Z8</accession>
<keyword evidence="7" id="KW-0234">DNA repair</keyword>
<dbReference type="CDD" id="cd09122">
    <property type="entry name" value="PLDc_Tdp1_1"/>
    <property type="match status" value="1"/>
</dbReference>
<evidence type="ECO:0000256" key="2">
    <source>
        <dbReference type="ARBA" id="ARBA00010205"/>
    </source>
</evidence>
<dbReference type="GO" id="GO:0004527">
    <property type="term" value="F:exonuclease activity"/>
    <property type="evidence" value="ECO:0007669"/>
    <property type="project" value="UniProtKB-KW"/>
</dbReference>
<keyword evidence="5" id="KW-0378">Hydrolase</keyword>
<dbReference type="GO" id="GO:0017005">
    <property type="term" value="F:3'-tyrosyl-DNA phosphodiesterase activity"/>
    <property type="evidence" value="ECO:0007669"/>
    <property type="project" value="TreeGrafter"/>
</dbReference>
<keyword evidence="6" id="KW-0269">Exonuclease</keyword>
<comment type="caution">
    <text evidence="12">The sequence shown here is derived from an EMBL/GenBank/DDBJ whole genome shotgun (WGS) entry which is preliminary data.</text>
</comment>
<evidence type="ECO:0000256" key="5">
    <source>
        <dbReference type="ARBA" id="ARBA00022801"/>
    </source>
</evidence>
<evidence type="ECO:0000256" key="10">
    <source>
        <dbReference type="PIRSR" id="PIRSR610347-2"/>
    </source>
</evidence>
<keyword evidence="3" id="KW-0540">Nuclease</keyword>
<evidence type="ECO:0000256" key="1">
    <source>
        <dbReference type="ARBA" id="ARBA00004123"/>
    </source>
</evidence>
<feature type="region of interest" description="Disordered" evidence="11">
    <location>
        <begin position="71"/>
        <end position="99"/>
    </location>
</feature>
<dbReference type="GO" id="GO:0003697">
    <property type="term" value="F:single-stranded DNA binding"/>
    <property type="evidence" value="ECO:0007669"/>
    <property type="project" value="TreeGrafter"/>
</dbReference>
<organism evidence="12 13">
    <name type="scientific">Rhodotorula diobovata</name>
    <dbReference type="NCBI Taxonomy" id="5288"/>
    <lineage>
        <taxon>Eukaryota</taxon>
        <taxon>Fungi</taxon>
        <taxon>Dikarya</taxon>
        <taxon>Basidiomycota</taxon>
        <taxon>Pucciniomycotina</taxon>
        <taxon>Microbotryomycetes</taxon>
        <taxon>Sporidiobolales</taxon>
        <taxon>Sporidiobolaceae</taxon>
        <taxon>Rhodotorula</taxon>
    </lineage>
</organism>
<evidence type="ECO:0000256" key="9">
    <source>
        <dbReference type="PIRSR" id="PIRSR610347-1"/>
    </source>
</evidence>
<feature type="active site" description="Nucleophile" evidence="9">
    <location>
        <position position="277"/>
    </location>
</feature>
<feature type="region of interest" description="Disordered" evidence="11">
    <location>
        <begin position="1"/>
        <end position="57"/>
    </location>
</feature>
<evidence type="ECO:0000313" key="13">
    <source>
        <dbReference type="Proteomes" id="UP000311382"/>
    </source>
</evidence>
<dbReference type="GO" id="GO:0003690">
    <property type="term" value="F:double-stranded DNA binding"/>
    <property type="evidence" value="ECO:0007669"/>
    <property type="project" value="TreeGrafter"/>
</dbReference>
<dbReference type="Gene3D" id="3.30.870.10">
    <property type="entry name" value="Endonuclease Chain A"/>
    <property type="match status" value="2"/>
</dbReference>
<dbReference type="Proteomes" id="UP000311382">
    <property type="component" value="Unassembled WGS sequence"/>
</dbReference>
<dbReference type="GO" id="GO:0005634">
    <property type="term" value="C:nucleus"/>
    <property type="evidence" value="ECO:0007669"/>
    <property type="project" value="UniProtKB-SubCell"/>
</dbReference>
<keyword evidence="4" id="KW-0227">DNA damage</keyword>
<feature type="active site" description="Proton donor/acceptor" evidence="9">
    <location>
        <position position="503"/>
    </location>
</feature>
<comment type="similarity">
    <text evidence="2">Belongs to the tyrosyl-DNA phosphodiesterase family.</text>
</comment>
<evidence type="ECO:0000256" key="4">
    <source>
        <dbReference type="ARBA" id="ARBA00022763"/>
    </source>
</evidence>
<dbReference type="EMBL" id="SOZI01000006">
    <property type="protein sequence ID" value="TNY23949.1"/>
    <property type="molecule type" value="Genomic_DNA"/>
</dbReference>
<feature type="region of interest" description="Disordered" evidence="11">
    <location>
        <begin position="146"/>
        <end position="172"/>
    </location>
</feature>
<feature type="binding site" evidence="10">
    <location>
        <position position="505"/>
    </location>
    <ligand>
        <name>substrate</name>
    </ligand>
</feature>
<evidence type="ECO:0000256" key="6">
    <source>
        <dbReference type="ARBA" id="ARBA00022839"/>
    </source>
</evidence>
<dbReference type="Pfam" id="PF06087">
    <property type="entry name" value="Tyr-DNA_phospho"/>
    <property type="match status" value="1"/>
</dbReference>
<dbReference type="InterPro" id="IPR010347">
    <property type="entry name" value="Tdp1"/>
</dbReference>
<gene>
    <name evidence="12" type="ORF">DMC30DRAFT_238692</name>
</gene>
<feature type="compositionally biased region" description="Low complexity" evidence="11">
    <location>
        <begin position="153"/>
        <end position="172"/>
    </location>
</feature>
<name>A0A5C5G5Z8_9BASI</name>
<keyword evidence="13" id="KW-1185">Reference proteome</keyword>
<dbReference type="PANTHER" id="PTHR12415">
    <property type="entry name" value="TYROSYL-DNA PHOSPHODIESTERASE 1"/>
    <property type="match status" value="1"/>
</dbReference>
<dbReference type="PANTHER" id="PTHR12415:SF0">
    <property type="entry name" value="TYROSYL-DNA PHOSPHODIESTERASE 1"/>
    <property type="match status" value="1"/>
</dbReference>
<proteinExistence type="inferred from homology"/>
<dbReference type="STRING" id="5288.A0A5C5G5Z8"/>
<evidence type="ECO:0000313" key="12">
    <source>
        <dbReference type="EMBL" id="TNY23949.1"/>
    </source>
</evidence>
<dbReference type="AlphaFoldDB" id="A0A5C5G5Z8"/>
<feature type="binding site" evidence="10">
    <location>
        <position position="279"/>
    </location>
    <ligand>
        <name>substrate</name>
    </ligand>
</feature>
<sequence>MPPKRPVVEVIELSDSDSDDHVRAPPPPPQRSGQPSRAGSGTAPPHPDQPEEAEEDAALALAIKLSIEEAQRAAGAGTSNEAARTPSGSGQTLSGGLGDRAELERQRLDRQRARGDAAPTVRVASTSAAAVGKKARVTTFADLLAKDDDGHPSAGSSGSAVASTSRSTSSSTSKHLHRFWQGVVKRVTNSYVPDSESYSFADLIGPASTLQMAVVSAYVTDVPWVVSHFEAETPLLLIQARLKGDDQPALTECSLKPNTYRVIPKERTNGPFSGVMHVKLMIYYHDDFCRVVIPTANAVPYDWAAIDNAFFVIDFPWSPSDDKDPFKNPTHTQFSRSFFQVCFTLGAPKLFVKPAANYDFSSSKDVQLVHSTQGRYNLRDEERKGGGLASLAKAVLSFDFAPGGRWEIEATMLGACSGIAPSQYFRSGKNNDVPREYPKPPPGQPVRLPIKIVFPTEDEITGSFGGAAGGGTLFCPVKTWDASGFPQHLFHRGVSKRARVAAHTKIILALQKFPGTQPAQQHSGWMYIGSHNFTSAAWGRPENGSNGPTLAISNYELGVVLPIRANSADELEQKATDLVTYRRPLSRYGPADRPWQQERFLSPG</sequence>
<protein>
    <submittedName>
        <fullName evidence="12">Tyrosyl-DNA phosphodiesterase-domain-containing protein</fullName>
    </submittedName>
</protein>
<evidence type="ECO:0000256" key="11">
    <source>
        <dbReference type="SAM" id="MobiDB-lite"/>
    </source>
</evidence>
<evidence type="ECO:0000256" key="8">
    <source>
        <dbReference type="ARBA" id="ARBA00023242"/>
    </source>
</evidence>
<reference evidence="12 13" key="1">
    <citation type="submission" date="2019-03" db="EMBL/GenBank/DDBJ databases">
        <title>Rhodosporidium diobovatum UCD-FST 08-225 genome sequencing, assembly, and annotation.</title>
        <authorList>
            <person name="Fakankun I.U."/>
            <person name="Fristensky B."/>
            <person name="Levin D.B."/>
        </authorList>
    </citation>
    <scope>NUCLEOTIDE SEQUENCE [LARGE SCALE GENOMIC DNA]</scope>
    <source>
        <strain evidence="12 13">UCD-FST 08-225</strain>
    </source>
</reference>
<dbReference type="GO" id="GO:0006281">
    <property type="term" value="P:DNA repair"/>
    <property type="evidence" value="ECO:0007669"/>
    <property type="project" value="UniProtKB-KW"/>
</dbReference>